<gene>
    <name evidence="1" type="ORF">NUZ5A_20218</name>
</gene>
<dbReference type="Proteomes" id="UP000655759">
    <property type="component" value="Unassembled WGS sequence"/>
</dbReference>
<evidence type="ECO:0000313" key="2">
    <source>
        <dbReference type="Proteomes" id="UP000655759"/>
    </source>
</evidence>
<comment type="caution">
    <text evidence="1">The sequence shown here is derived from an EMBL/GenBank/DDBJ whole genome shotgun (WGS) entry which is preliminary data.</text>
</comment>
<name>A0A812EUA3_9ARCH</name>
<dbReference type="EMBL" id="CAJNAQ010000002">
    <property type="protein sequence ID" value="CAE6486867.1"/>
    <property type="molecule type" value="Genomic_DNA"/>
</dbReference>
<protein>
    <submittedName>
        <fullName evidence="1">Uncharacterized protein</fullName>
    </submittedName>
</protein>
<organism evidence="1 2">
    <name type="scientific">Candidatus Nitrosotenuis uzonensis</name>
    <dbReference type="NCBI Taxonomy" id="1407055"/>
    <lineage>
        <taxon>Archaea</taxon>
        <taxon>Nitrososphaerota</taxon>
        <taxon>Candidatus Nitrosotenuis</taxon>
    </lineage>
</organism>
<dbReference type="AlphaFoldDB" id="A0A812EUA3"/>
<accession>A0A812EUA3</accession>
<proteinExistence type="predicted"/>
<reference evidence="1" key="1">
    <citation type="submission" date="2021-02" db="EMBL/GenBank/DDBJ databases">
        <authorList>
            <person name="Han P."/>
        </authorList>
    </citation>
    <scope>NUCLEOTIDE SEQUENCE</scope>
    <source>
        <strain evidence="1">Candidatus Nitrosotenuis uzonensis 5A</strain>
    </source>
</reference>
<sequence length="48" mass="5386">MQTAKVTVNNQDIKVTFDKNEKFATLVSVSSLMPSKGKTINELKKNMK</sequence>
<dbReference type="RefSeq" id="WP_205097884.1">
    <property type="nucleotide sequence ID" value="NZ_CAJNAQ010000002.1"/>
</dbReference>
<evidence type="ECO:0000313" key="1">
    <source>
        <dbReference type="EMBL" id="CAE6486867.1"/>
    </source>
</evidence>